<dbReference type="SUPFAM" id="SSF103473">
    <property type="entry name" value="MFS general substrate transporter"/>
    <property type="match status" value="1"/>
</dbReference>
<comment type="subcellular location">
    <subcellularLocation>
        <location evidence="1">Membrane</location>
        <topology evidence="1">Multi-pass membrane protein</topology>
    </subcellularLocation>
</comment>
<dbReference type="EMBL" id="JAGTJQ010000013">
    <property type="protein sequence ID" value="KAH7014147.1"/>
    <property type="molecule type" value="Genomic_DNA"/>
</dbReference>
<feature type="transmembrane region" description="Helical" evidence="7">
    <location>
        <begin position="187"/>
        <end position="208"/>
    </location>
</feature>
<name>A0A9P9BLJ2_9PEZI</name>
<keyword evidence="4 7" id="KW-1133">Transmembrane helix</keyword>
<dbReference type="OrthoDB" id="3639251at2759"/>
<dbReference type="AlphaFoldDB" id="A0A9P9BLJ2"/>
<dbReference type="Pfam" id="PF07690">
    <property type="entry name" value="MFS_1"/>
    <property type="match status" value="1"/>
</dbReference>
<keyword evidence="3 7" id="KW-0812">Transmembrane</keyword>
<evidence type="ECO:0000256" key="2">
    <source>
        <dbReference type="ARBA" id="ARBA00022448"/>
    </source>
</evidence>
<evidence type="ECO:0000313" key="8">
    <source>
        <dbReference type="EMBL" id="KAH7014147.1"/>
    </source>
</evidence>
<feature type="transmembrane region" description="Helical" evidence="7">
    <location>
        <begin position="330"/>
        <end position="347"/>
    </location>
</feature>
<keyword evidence="5 7" id="KW-0472">Membrane</keyword>
<proteinExistence type="predicted"/>
<comment type="caution">
    <text evidence="8">The sequence shown here is derived from an EMBL/GenBank/DDBJ whole genome shotgun (WGS) entry which is preliminary data.</text>
</comment>
<feature type="transmembrane region" description="Helical" evidence="7">
    <location>
        <begin position="291"/>
        <end position="310"/>
    </location>
</feature>
<feature type="transmembrane region" description="Helical" evidence="7">
    <location>
        <begin position="416"/>
        <end position="437"/>
    </location>
</feature>
<dbReference type="RefSeq" id="XP_046005114.1">
    <property type="nucleotide sequence ID" value="XM_046159724.1"/>
</dbReference>
<feature type="compositionally biased region" description="Basic and acidic residues" evidence="6">
    <location>
        <begin position="1"/>
        <end position="11"/>
    </location>
</feature>
<keyword evidence="9" id="KW-1185">Reference proteome</keyword>
<evidence type="ECO:0000256" key="3">
    <source>
        <dbReference type="ARBA" id="ARBA00022692"/>
    </source>
</evidence>
<organism evidence="8 9">
    <name type="scientific">Microdochium trichocladiopsis</name>
    <dbReference type="NCBI Taxonomy" id="1682393"/>
    <lineage>
        <taxon>Eukaryota</taxon>
        <taxon>Fungi</taxon>
        <taxon>Dikarya</taxon>
        <taxon>Ascomycota</taxon>
        <taxon>Pezizomycotina</taxon>
        <taxon>Sordariomycetes</taxon>
        <taxon>Xylariomycetidae</taxon>
        <taxon>Xylariales</taxon>
        <taxon>Microdochiaceae</taxon>
        <taxon>Microdochium</taxon>
    </lineage>
</organism>
<gene>
    <name evidence="8" type="ORF">B0I36DRAFT_369136</name>
</gene>
<keyword evidence="2" id="KW-0813">Transport</keyword>
<dbReference type="GeneID" id="70189270"/>
<dbReference type="PANTHER" id="PTHR43791:SF49">
    <property type="entry name" value="TRANSPORTER, PUTATIVE (AFU_ORTHOLOGUE AFUA_4G04250)-RELATED"/>
    <property type="match status" value="1"/>
</dbReference>
<feature type="region of interest" description="Disordered" evidence="6">
    <location>
        <begin position="1"/>
        <end position="29"/>
    </location>
</feature>
<feature type="transmembrane region" description="Helical" evidence="7">
    <location>
        <begin position="354"/>
        <end position="374"/>
    </location>
</feature>
<reference evidence="8" key="1">
    <citation type="journal article" date="2021" name="Nat. Commun.">
        <title>Genetic determinants of endophytism in the Arabidopsis root mycobiome.</title>
        <authorList>
            <person name="Mesny F."/>
            <person name="Miyauchi S."/>
            <person name="Thiergart T."/>
            <person name="Pickel B."/>
            <person name="Atanasova L."/>
            <person name="Karlsson M."/>
            <person name="Huettel B."/>
            <person name="Barry K.W."/>
            <person name="Haridas S."/>
            <person name="Chen C."/>
            <person name="Bauer D."/>
            <person name="Andreopoulos W."/>
            <person name="Pangilinan J."/>
            <person name="LaButti K."/>
            <person name="Riley R."/>
            <person name="Lipzen A."/>
            <person name="Clum A."/>
            <person name="Drula E."/>
            <person name="Henrissat B."/>
            <person name="Kohler A."/>
            <person name="Grigoriev I.V."/>
            <person name="Martin F.M."/>
            <person name="Hacquard S."/>
        </authorList>
    </citation>
    <scope>NUCLEOTIDE SEQUENCE</scope>
    <source>
        <strain evidence="8">MPI-CAGE-CH-0230</strain>
    </source>
</reference>
<dbReference type="FunFam" id="1.20.1250.20:FF:000057">
    <property type="entry name" value="MFS general substrate transporter"/>
    <property type="match status" value="1"/>
</dbReference>
<evidence type="ECO:0000256" key="7">
    <source>
        <dbReference type="SAM" id="Phobius"/>
    </source>
</evidence>
<dbReference type="InterPro" id="IPR011701">
    <property type="entry name" value="MFS"/>
</dbReference>
<dbReference type="InterPro" id="IPR036259">
    <property type="entry name" value="MFS_trans_sf"/>
</dbReference>
<feature type="transmembrane region" description="Helical" evidence="7">
    <location>
        <begin position="95"/>
        <end position="116"/>
    </location>
</feature>
<evidence type="ECO:0000256" key="5">
    <source>
        <dbReference type="ARBA" id="ARBA00023136"/>
    </source>
</evidence>
<dbReference type="Gene3D" id="1.20.1250.20">
    <property type="entry name" value="MFS general substrate transporter like domains"/>
    <property type="match status" value="1"/>
</dbReference>
<dbReference type="PANTHER" id="PTHR43791">
    <property type="entry name" value="PERMEASE-RELATED"/>
    <property type="match status" value="1"/>
</dbReference>
<feature type="transmembrane region" description="Helical" evidence="7">
    <location>
        <begin position="380"/>
        <end position="404"/>
    </location>
</feature>
<feature type="transmembrane region" description="Helical" evidence="7">
    <location>
        <begin position="128"/>
        <end position="149"/>
    </location>
</feature>
<dbReference type="GO" id="GO:0022857">
    <property type="term" value="F:transmembrane transporter activity"/>
    <property type="evidence" value="ECO:0007669"/>
    <property type="project" value="InterPro"/>
</dbReference>
<dbReference type="GO" id="GO:0016020">
    <property type="term" value="C:membrane"/>
    <property type="evidence" value="ECO:0007669"/>
    <property type="project" value="UniProtKB-SubCell"/>
</dbReference>
<evidence type="ECO:0000313" key="9">
    <source>
        <dbReference type="Proteomes" id="UP000756346"/>
    </source>
</evidence>
<evidence type="ECO:0000256" key="6">
    <source>
        <dbReference type="SAM" id="MobiDB-lite"/>
    </source>
</evidence>
<feature type="transmembrane region" description="Helical" evidence="7">
    <location>
        <begin position="449"/>
        <end position="471"/>
    </location>
</feature>
<evidence type="ECO:0000256" key="1">
    <source>
        <dbReference type="ARBA" id="ARBA00004141"/>
    </source>
</evidence>
<accession>A0A9P9BLJ2</accession>
<dbReference type="FunFam" id="1.20.1250.20:FF:000013">
    <property type="entry name" value="MFS general substrate transporter"/>
    <property type="match status" value="1"/>
</dbReference>
<protein>
    <submittedName>
        <fullName evidence="8">Major facilitator superfamily domain-containing protein</fullName>
    </submittedName>
</protein>
<evidence type="ECO:0000256" key="4">
    <source>
        <dbReference type="ARBA" id="ARBA00022989"/>
    </source>
</evidence>
<feature type="transmembrane region" description="Helical" evidence="7">
    <location>
        <begin position="220"/>
        <end position="242"/>
    </location>
</feature>
<dbReference type="Proteomes" id="UP000756346">
    <property type="component" value="Unassembled WGS sequence"/>
</dbReference>
<sequence>MAEDKHADSLEKGQSGTNSPIPDDAQPGAYEDPLVAIGATAEEERAVRWKQDKRIVPLSAGIYFLCYLDRSNIGNAKILNSSTGNDLMTETGMTAYQYTIALMVFLVAYGVFEAPSNILLKKLRPSRWIAILMFAWGGLTISLGGVHNYASVTAVRFLLGVFEAGLFPGLVYYLTFWYKTDERSIRVALILASATLAGAFGGAIAYGVGHMNQVSGLSAWRWLFILEGIPSCVSAVAVWFLLPDWPEDALWLSAREREVAVARLSLEGSKGHHSSMTWPEARDTLTDWRLWGHYVVYFGISVPFSSLSLFTPSITAGLGFSDLRAQLMTVPPYAVAYVVQVLTSYSADHFNMRALHSAALAAIGAAGFIGSAALPVDAYASRYGCLIVAASGAFACIPPLLGWLSSNTFGTASVGLAIALNIGLGGAPGQIVGVWTYKADEAKLGYPTGHWTNAALLLMVAVGCVMLRVYYGWRNRKLIREQGAERVRLYKY</sequence>
<feature type="transmembrane region" description="Helical" evidence="7">
    <location>
        <begin position="155"/>
        <end position="175"/>
    </location>
</feature>